<dbReference type="GO" id="GO:0007155">
    <property type="term" value="P:cell adhesion"/>
    <property type="evidence" value="ECO:0007669"/>
    <property type="project" value="InterPro"/>
</dbReference>
<dbReference type="OrthoDB" id="3230469at2"/>
<feature type="signal peptide" evidence="6">
    <location>
        <begin position="1"/>
        <end position="20"/>
    </location>
</feature>
<dbReference type="InterPro" id="IPR008966">
    <property type="entry name" value="Adhesion_dom_sf"/>
</dbReference>
<dbReference type="EMBL" id="MAXD01000005">
    <property type="protein sequence ID" value="OFA34718.1"/>
    <property type="molecule type" value="Genomic_DNA"/>
</dbReference>
<organism evidence="8 9">
    <name type="scientific">Bifidobacterium adolescentis</name>
    <dbReference type="NCBI Taxonomy" id="1680"/>
    <lineage>
        <taxon>Bacteria</taxon>
        <taxon>Bacillati</taxon>
        <taxon>Actinomycetota</taxon>
        <taxon>Actinomycetes</taxon>
        <taxon>Bifidobacteriales</taxon>
        <taxon>Bifidobacteriaceae</taxon>
        <taxon>Bifidobacterium</taxon>
    </lineage>
</organism>
<keyword evidence="3" id="KW-0964">Secreted</keyword>
<evidence type="ECO:0000313" key="9">
    <source>
        <dbReference type="Proteomes" id="UP000175684"/>
    </source>
</evidence>
<dbReference type="RefSeq" id="WP_070122730.1">
    <property type="nucleotide sequence ID" value="NZ_MAXD01000005.1"/>
</dbReference>
<sequence length="301" mass="32529">MTTIAALVAIVAMIFASVIAAPQRAYAEGYNISDLGWVDKDDTSFEISSDGGKTWKPYISGMQVNYGDQIRTELHWKVPNDVKINEGDTFVYDLPSNLEYKSNEKYPIYNGGDVVGYYTIDGDKMVATYTRGESAGSNIEAFVTTDGTITSNKTGGSAGGDTSFTFPGYGTITVNVEGKHRVNVVKRPAISTSDASTYDFVLEVTSTGTNTGVTIDDTMGGLLTFVDGSVHIYTDADCKNEYTGAWQSSKTDDHNFNVTIGSMGDGEKLYVRYSVNADKDSVIKACREAGNCSNATENKTR</sequence>
<feature type="domain" description="SDR-like Ig" evidence="7">
    <location>
        <begin position="64"/>
        <end position="151"/>
    </location>
</feature>
<evidence type="ECO:0000256" key="3">
    <source>
        <dbReference type="ARBA" id="ARBA00022525"/>
    </source>
</evidence>
<name>A0A1E7XZF7_BIFAD</name>
<evidence type="ECO:0000256" key="2">
    <source>
        <dbReference type="ARBA" id="ARBA00022512"/>
    </source>
</evidence>
<protein>
    <recommendedName>
        <fullName evidence="7">SDR-like Ig domain-containing protein</fullName>
    </recommendedName>
</protein>
<evidence type="ECO:0000259" key="7">
    <source>
        <dbReference type="Pfam" id="PF17961"/>
    </source>
</evidence>
<gene>
    <name evidence="8" type="ORF">BBK15_06925</name>
</gene>
<comment type="subcellular location">
    <subcellularLocation>
        <location evidence="1">Secreted</location>
        <location evidence="1">Cell wall</location>
        <topology evidence="1">Peptidoglycan-anchor</topology>
    </subcellularLocation>
</comment>
<accession>A0A1E7XZF7</accession>
<dbReference type="Pfam" id="PF17961">
    <property type="entry name" value="Big_8"/>
    <property type="match status" value="1"/>
</dbReference>
<evidence type="ECO:0000256" key="5">
    <source>
        <dbReference type="ARBA" id="ARBA00023088"/>
    </source>
</evidence>
<keyword evidence="5" id="KW-0572">Peptidoglycan-anchor</keyword>
<dbReference type="InterPro" id="IPR041171">
    <property type="entry name" value="SDR_Ig"/>
</dbReference>
<proteinExistence type="predicted"/>
<keyword evidence="2" id="KW-0134">Cell wall</keyword>
<evidence type="ECO:0000313" key="8">
    <source>
        <dbReference type="EMBL" id="OFA34718.1"/>
    </source>
</evidence>
<comment type="caution">
    <text evidence="8">The sequence shown here is derived from an EMBL/GenBank/DDBJ whole genome shotgun (WGS) entry which is preliminary data.</text>
</comment>
<dbReference type="AlphaFoldDB" id="A0A1E7XZF7"/>
<evidence type="ECO:0000256" key="1">
    <source>
        <dbReference type="ARBA" id="ARBA00004168"/>
    </source>
</evidence>
<feature type="chain" id="PRO_5038741090" description="SDR-like Ig domain-containing protein" evidence="6">
    <location>
        <begin position="21"/>
        <end position="301"/>
    </location>
</feature>
<evidence type="ECO:0000256" key="6">
    <source>
        <dbReference type="SAM" id="SignalP"/>
    </source>
</evidence>
<dbReference type="Gene3D" id="2.60.40.1280">
    <property type="match status" value="1"/>
</dbReference>
<dbReference type="InterPro" id="IPR011252">
    <property type="entry name" value="Fibrogen-bd_dom1"/>
</dbReference>
<keyword evidence="4 6" id="KW-0732">Signal</keyword>
<dbReference type="SUPFAM" id="SSF49401">
    <property type="entry name" value="Bacterial adhesins"/>
    <property type="match status" value="1"/>
</dbReference>
<evidence type="ECO:0000256" key="4">
    <source>
        <dbReference type="ARBA" id="ARBA00022729"/>
    </source>
</evidence>
<dbReference type="Proteomes" id="UP000175684">
    <property type="component" value="Unassembled WGS sequence"/>
</dbReference>
<reference evidence="8 9" key="1">
    <citation type="submission" date="2016-07" db="EMBL/GenBank/DDBJ databases">
        <title>Draft Genome Sequence of Bifidobacterium adolescentis strain Km 4.</title>
        <authorList>
            <person name="Danilenko V.N."/>
        </authorList>
    </citation>
    <scope>NUCLEOTIDE SEQUENCE [LARGE SCALE GENOMIC DNA]</scope>
    <source>
        <strain evidence="8 9">Km 4</strain>
    </source>
</reference>